<evidence type="ECO:0000256" key="5">
    <source>
        <dbReference type="ARBA" id="ARBA00022729"/>
    </source>
</evidence>
<evidence type="ECO:0000313" key="16">
    <source>
        <dbReference type="EMBL" id="KAK9749571.1"/>
    </source>
</evidence>
<comment type="subcellular location">
    <subcellularLocation>
        <location evidence="1">Cell membrane</location>
        <topology evidence="1">Lipid-anchor</topology>
        <topology evidence="1">GPI-anchor</topology>
    </subcellularLocation>
</comment>
<evidence type="ECO:0000256" key="7">
    <source>
        <dbReference type="ARBA" id="ARBA00023136"/>
    </source>
</evidence>
<dbReference type="Pfam" id="PF00332">
    <property type="entry name" value="Glyco_hydro_17"/>
    <property type="match status" value="1"/>
</dbReference>
<feature type="domain" description="X8" evidence="15">
    <location>
        <begin position="309"/>
        <end position="394"/>
    </location>
</feature>
<dbReference type="InterPro" id="IPR044788">
    <property type="entry name" value="X8_dom_prot"/>
</dbReference>
<evidence type="ECO:0000256" key="9">
    <source>
        <dbReference type="ARBA" id="ARBA00023180"/>
    </source>
</evidence>
<evidence type="ECO:0000256" key="13">
    <source>
        <dbReference type="SAM" id="MobiDB-lite"/>
    </source>
</evidence>
<dbReference type="InterPro" id="IPR017853">
    <property type="entry name" value="GH"/>
</dbReference>
<dbReference type="EMBL" id="JBDFQZ010000002">
    <property type="protein sequence ID" value="KAK9749571.1"/>
    <property type="molecule type" value="Genomic_DNA"/>
</dbReference>
<keyword evidence="4" id="KW-0336">GPI-anchor</keyword>
<keyword evidence="5 14" id="KW-0732">Signal</keyword>
<proteinExistence type="inferred from homology"/>
<keyword evidence="3" id="KW-1003">Cell membrane</keyword>
<comment type="caution">
    <text evidence="16">The sequence shown here is derived from an EMBL/GenBank/DDBJ whole genome shotgun (WGS) entry which is preliminary data.</text>
</comment>
<name>A0AAW1MUY0_SAPOF</name>
<feature type="region of interest" description="Disordered" evidence="13">
    <location>
        <begin position="221"/>
        <end position="304"/>
    </location>
</feature>
<dbReference type="Gene3D" id="1.20.58.1040">
    <property type="match status" value="1"/>
</dbReference>
<evidence type="ECO:0000256" key="6">
    <source>
        <dbReference type="ARBA" id="ARBA00022801"/>
    </source>
</evidence>
<keyword evidence="8" id="KW-1015">Disulfide bond</keyword>
<keyword evidence="10" id="KW-0449">Lipoprotein</keyword>
<evidence type="ECO:0000256" key="8">
    <source>
        <dbReference type="ARBA" id="ARBA00023157"/>
    </source>
</evidence>
<dbReference type="PANTHER" id="PTHR31044:SF140">
    <property type="entry name" value="EXPRESSED PROTEIN"/>
    <property type="match status" value="1"/>
</dbReference>
<evidence type="ECO:0000259" key="15">
    <source>
        <dbReference type="SMART" id="SM00768"/>
    </source>
</evidence>
<dbReference type="Pfam" id="PF07983">
    <property type="entry name" value="X8"/>
    <property type="match status" value="1"/>
</dbReference>
<evidence type="ECO:0000256" key="3">
    <source>
        <dbReference type="ARBA" id="ARBA00022475"/>
    </source>
</evidence>
<dbReference type="GO" id="GO:0005975">
    <property type="term" value="P:carbohydrate metabolic process"/>
    <property type="evidence" value="ECO:0007669"/>
    <property type="project" value="InterPro"/>
</dbReference>
<dbReference type="Gene3D" id="3.20.20.80">
    <property type="entry name" value="Glycosidases"/>
    <property type="match status" value="1"/>
</dbReference>
<keyword evidence="7" id="KW-0472">Membrane</keyword>
<keyword evidence="17" id="KW-1185">Reference proteome</keyword>
<evidence type="ECO:0000313" key="17">
    <source>
        <dbReference type="Proteomes" id="UP001443914"/>
    </source>
</evidence>
<dbReference type="GO" id="GO:0009506">
    <property type="term" value="C:plasmodesma"/>
    <property type="evidence" value="ECO:0007669"/>
    <property type="project" value="UniProtKB-ARBA"/>
</dbReference>
<dbReference type="PANTHER" id="PTHR31044">
    <property type="entry name" value="BETA-1,3 GLUCANASE"/>
    <property type="match status" value="1"/>
</dbReference>
<gene>
    <name evidence="16" type="ORF">RND81_02G135300</name>
</gene>
<dbReference type="GO" id="GO:0004553">
    <property type="term" value="F:hydrolase activity, hydrolyzing O-glycosyl compounds"/>
    <property type="evidence" value="ECO:0007669"/>
    <property type="project" value="InterPro"/>
</dbReference>
<evidence type="ECO:0000256" key="1">
    <source>
        <dbReference type="ARBA" id="ARBA00004609"/>
    </source>
</evidence>
<evidence type="ECO:0000256" key="11">
    <source>
        <dbReference type="ARBA" id="ARBA00023295"/>
    </source>
</evidence>
<keyword evidence="9" id="KW-0325">Glycoprotein</keyword>
<dbReference type="InterPro" id="IPR012946">
    <property type="entry name" value="X8"/>
</dbReference>
<reference evidence="16" key="1">
    <citation type="submission" date="2024-03" db="EMBL/GenBank/DDBJ databases">
        <title>WGS assembly of Saponaria officinalis var. Norfolk2.</title>
        <authorList>
            <person name="Jenkins J."/>
            <person name="Shu S."/>
            <person name="Grimwood J."/>
            <person name="Barry K."/>
            <person name="Goodstein D."/>
            <person name="Schmutz J."/>
            <person name="Leebens-Mack J."/>
            <person name="Osbourn A."/>
        </authorList>
    </citation>
    <scope>NUCLEOTIDE SEQUENCE [LARGE SCALE GENOMIC DNA]</scope>
    <source>
        <strain evidence="16">JIC</strain>
    </source>
</reference>
<dbReference type="FunFam" id="1.20.58.1040:FF:000001">
    <property type="entry name" value="Glucan endo-1,3-beta-glucosidase 4"/>
    <property type="match status" value="1"/>
</dbReference>
<keyword evidence="6" id="KW-0378">Hydrolase</keyword>
<dbReference type="Proteomes" id="UP001443914">
    <property type="component" value="Unassembled WGS sequence"/>
</dbReference>
<feature type="compositionally biased region" description="Low complexity" evidence="13">
    <location>
        <begin position="271"/>
        <end position="286"/>
    </location>
</feature>
<feature type="compositionally biased region" description="Pro residues" evidence="13">
    <location>
        <begin position="245"/>
        <end position="261"/>
    </location>
</feature>
<keyword evidence="11" id="KW-0326">Glycosidase</keyword>
<dbReference type="GO" id="GO:0005886">
    <property type="term" value="C:plasma membrane"/>
    <property type="evidence" value="ECO:0007669"/>
    <property type="project" value="UniProtKB-SubCell"/>
</dbReference>
<dbReference type="SMART" id="SM00768">
    <property type="entry name" value="X8"/>
    <property type="match status" value="1"/>
</dbReference>
<sequence length="397" mass="43400">MACSSLLVFFLFLAFTVSPTKSAEILTIYDSNMNNNNNGAASIAVSVSTQQLQEVANSVLMAETWLRNHVLMYYPSSNITHIVVAHNLLCSHNTHEQFHLNFILPAVKNLHYSLTRWGLHSEIRVSPSFSSDCFSSHHNSVVKPLLHFLKSSNSTYLINPIHEINPKFESLVNTHMEFVRKFGFLTLGKNKIKLVQNSEKPFTMRKLSYVEGPLPPLIGVGPITSPPSRPQTGQLPPLIGVGPNTSPPSPPQTGPTPTYPPHPHHNHHFHNLPPCNPWAGPRAPAVTTPPPAQHVAPGPTVSPSSGEKLWCVAKPSVPAETLQEAMDYACGEGGAECGEIQPSGSCYYPDTVVAHASYAFNSYWQKNKMNAGSCSFGGTAMIINSDPSFQQCRFTVT</sequence>
<evidence type="ECO:0000256" key="10">
    <source>
        <dbReference type="ARBA" id="ARBA00023288"/>
    </source>
</evidence>
<dbReference type="AlphaFoldDB" id="A0AAW1MUY0"/>
<feature type="chain" id="PRO_5043665515" description="X8 domain-containing protein" evidence="14">
    <location>
        <begin position="23"/>
        <end position="397"/>
    </location>
</feature>
<evidence type="ECO:0000256" key="4">
    <source>
        <dbReference type="ARBA" id="ARBA00022622"/>
    </source>
</evidence>
<comment type="similarity">
    <text evidence="2 12">Belongs to the glycosyl hydrolase 17 family.</text>
</comment>
<dbReference type="SUPFAM" id="SSF51445">
    <property type="entry name" value="(Trans)glycosidases"/>
    <property type="match status" value="1"/>
</dbReference>
<feature type="signal peptide" evidence="14">
    <location>
        <begin position="1"/>
        <end position="22"/>
    </location>
</feature>
<dbReference type="GO" id="GO:0098552">
    <property type="term" value="C:side of membrane"/>
    <property type="evidence" value="ECO:0007669"/>
    <property type="project" value="UniProtKB-KW"/>
</dbReference>
<accession>A0AAW1MUY0</accession>
<protein>
    <recommendedName>
        <fullName evidence="15">X8 domain-containing protein</fullName>
    </recommendedName>
</protein>
<organism evidence="16 17">
    <name type="scientific">Saponaria officinalis</name>
    <name type="common">Common soapwort</name>
    <name type="synonym">Lychnis saponaria</name>
    <dbReference type="NCBI Taxonomy" id="3572"/>
    <lineage>
        <taxon>Eukaryota</taxon>
        <taxon>Viridiplantae</taxon>
        <taxon>Streptophyta</taxon>
        <taxon>Embryophyta</taxon>
        <taxon>Tracheophyta</taxon>
        <taxon>Spermatophyta</taxon>
        <taxon>Magnoliopsida</taxon>
        <taxon>eudicotyledons</taxon>
        <taxon>Gunneridae</taxon>
        <taxon>Pentapetalae</taxon>
        <taxon>Caryophyllales</taxon>
        <taxon>Caryophyllaceae</taxon>
        <taxon>Caryophylleae</taxon>
        <taxon>Saponaria</taxon>
    </lineage>
</organism>
<evidence type="ECO:0000256" key="12">
    <source>
        <dbReference type="RuleBase" id="RU004335"/>
    </source>
</evidence>
<evidence type="ECO:0000256" key="14">
    <source>
        <dbReference type="SAM" id="SignalP"/>
    </source>
</evidence>
<dbReference type="InterPro" id="IPR000490">
    <property type="entry name" value="Glyco_hydro_17"/>
</dbReference>
<evidence type="ECO:0000256" key="2">
    <source>
        <dbReference type="ARBA" id="ARBA00008773"/>
    </source>
</evidence>